<dbReference type="SMART" id="SM00091">
    <property type="entry name" value="PAS"/>
    <property type="match status" value="1"/>
</dbReference>
<dbReference type="NCBIfam" id="TIGR00229">
    <property type="entry name" value="sensory_box"/>
    <property type="match status" value="1"/>
</dbReference>
<reference evidence="16 17" key="1">
    <citation type="submission" date="2016-03" db="EMBL/GenBank/DDBJ databases">
        <title>Draft genome sequence of Paenibacillus glacialis DSM 22343.</title>
        <authorList>
            <person name="Shin S.-K."/>
            <person name="Yi H."/>
        </authorList>
    </citation>
    <scope>NUCLEOTIDE SEQUENCE [LARGE SCALE GENOMIC DNA]</scope>
    <source>
        <strain evidence="16 17">DSM 22343</strain>
    </source>
</reference>
<dbReference type="PRINTS" id="PR00344">
    <property type="entry name" value="BCTRLSENSOR"/>
</dbReference>
<name>A0A168KHW0_9BACL</name>
<evidence type="ECO:0000259" key="14">
    <source>
        <dbReference type="PROSITE" id="PS50112"/>
    </source>
</evidence>
<dbReference type="SUPFAM" id="SSF47384">
    <property type="entry name" value="Homodimeric domain of signal transducing histidine kinase"/>
    <property type="match status" value="1"/>
</dbReference>
<evidence type="ECO:0000313" key="16">
    <source>
        <dbReference type="EMBL" id="OAB42032.1"/>
    </source>
</evidence>
<dbReference type="InterPro" id="IPR050351">
    <property type="entry name" value="BphY/WalK/GraS-like"/>
</dbReference>
<sequence>MKFASFFRTIQAKLIIVYMLLILIAMQLIGVYFVSAMKNSLTSNFTNDLQEQAELLSVMAAEKLGGDVEAGKNSVESLGVIVNNLFNLSGVEIQVLDASGKVLITSLPAHEDYVGRKNTQTVVSRALQGISDNEEYMIDEDNERKRVVAKPVIYNSKIVGAIYIVASMNELHDTMGRVNNIFISGMLIALGLTAILGVILAHTITQPIKEMTRHATAVAEGRFDQKMPVFGNDEIGQLSEAFNYMTGRLRNALLQNEEEKEKLASILTNMSDGVIATDEAGHVILMNRRAGKMLRVDEEELDNRDITVLLGFDAAQTQAFVEGSINTALLELNREEVAIPFKVRVTFTSIHRREFGIAGMIAVLQDVTEQEKLEASRREFVANVSHELRTPLTTIKSYTEALDDGALEDTQLAPRFVGVIQNETERMIRLVTDLLHLSRLDNKEASLRKEPTEVLEMLEDVTDRFSFQMQQKNIQSEIKVDKGLGSISFDRDQIDQVLDNLVSNSLKYTPEGGVVTLEARVTEDANLMISVQDTGIGIPKKDLDRIFERFYRVDKARSRNMGGTGLGLSIAREIVSAHGGVIALQSEFGQGTKVSFTLPLVEDGGVLT</sequence>
<dbReference type="SUPFAM" id="SSF55785">
    <property type="entry name" value="PYP-like sensor domain (PAS domain)"/>
    <property type="match status" value="1"/>
</dbReference>
<dbReference type="Gene3D" id="1.10.8.500">
    <property type="entry name" value="HAMP domain in histidine kinase"/>
    <property type="match status" value="1"/>
</dbReference>
<dbReference type="NCBIfam" id="NF033092">
    <property type="entry name" value="HK_WalK"/>
    <property type="match status" value="1"/>
</dbReference>
<feature type="domain" description="PAS" evidence="14">
    <location>
        <begin position="259"/>
        <end position="304"/>
    </location>
</feature>
<feature type="transmembrane region" description="Helical" evidence="12">
    <location>
        <begin position="15"/>
        <end position="34"/>
    </location>
</feature>
<dbReference type="Gene3D" id="1.10.287.130">
    <property type="match status" value="1"/>
</dbReference>
<keyword evidence="9" id="KW-0067">ATP-binding</keyword>
<dbReference type="InterPro" id="IPR003661">
    <property type="entry name" value="HisK_dim/P_dom"/>
</dbReference>
<dbReference type="SMART" id="SM00388">
    <property type="entry name" value="HisKA"/>
    <property type="match status" value="1"/>
</dbReference>
<evidence type="ECO:0000256" key="7">
    <source>
        <dbReference type="ARBA" id="ARBA00022741"/>
    </source>
</evidence>
<evidence type="ECO:0000256" key="11">
    <source>
        <dbReference type="ARBA" id="ARBA00023136"/>
    </source>
</evidence>
<dbReference type="InterPro" id="IPR036097">
    <property type="entry name" value="HisK_dim/P_sf"/>
</dbReference>
<dbReference type="SUPFAM" id="SSF55874">
    <property type="entry name" value="ATPase domain of HSP90 chaperone/DNA topoisomerase II/histidine kinase"/>
    <property type="match status" value="1"/>
</dbReference>
<keyword evidence="10" id="KW-0902">Two-component regulatory system</keyword>
<dbReference type="CDD" id="cd00082">
    <property type="entry name" value="HisKA"/>
    <property type="match status" value="1"/>
</dbReference>
<dbReference type="InterPro" id="IPR000014">
    <property type="entry name" value="PAS"/>
</dbReference>
<dbReference type="InterPro" id="IPR036890">
    <property type="entry name" value="HATPase_C_sf"/>
</dbReference>
<dbReference type="AlphaFoldDB" id="A0A168KHW0"/>
<keyword evidence="4" id="KW-1003">Cell membrane</keyword>
<dbReference type="Gene3D" id="3.30.450.20">
    <property type="entry name" value="PAS domain"/>
    <property type="match status" value="2"/>
</dbReference>
<dbReference type="Pfam" id="PF02518">
    <property type="entry name" value="HATPase_c"/>
    <property type="match status" value="1"/>
</dbReference>
<keyword evidence="12" id="KW-1133">Transmembrane helix</keyword>
<dbReference type="Gene3D" id="3.30.565.10">
    <property type="entry name" value="Histidine kinase-like ATPase, C-terminal domain"/>
    <property type="match status" value="1"/>
</dbReference>
<dbReference type="InterPro" id="IPR003594">
    <property type="entry name" value="HATPase_dom"/>
</dbReference>
<comment type="subcellular location">
    <subcellularLocation>
        <location evidence="2">Cell membrane</location>
        <topology evidence="2">Multi-pass membrane protein</topology>
    </subcellularLocation>
</comment>
<dbReference type="GO" id="GO:0005524">
    <property type="term" value="F:ATP binding"/>
    <property type="evidence" value="ECO:0007669"/>
    <property type="project" value="UniProtKB-KW"/>
</dbReference>
<evidence type="ECO:0000256" key="3">
    <source>
        <dbReference type="ARBA" id="ARBA00012438"/>
    </source>
</evidence>
<keyword evidence="12" id="KW-0812">Transmembrane</keyword>
<dbReference type="Pfam" id="PF23846">
    <property type="entry name" value="Cache_WalK"/>
    <property type="match status" value="1"/>
</dbReference>
<dbReference type="CDD" id="cd06225">
    <property type="entry name" value="HAMP"/>
    <property type="match status" value="1"/>
</dbReference>
<dbReference type="RefSeq" id="WP_068533909.1">
    <property type="nucleotide sequence ID" value="NZ_LVJH01000025.1"/>
</dbReference>
<dbReference type="GO" id="GO:0000155">
    <property type="term" value="F:phosphorelay sensor kinase activity"/>
    <property type="evidence" value="ECO:0007669"/>
    <property type="project" value="InterPro"/>
</dbReference>
<dbReference type="OrthoDB" id="9813151at2"/>
<dbReference type="PROSITE" id="PS50109">
    <property type="entry name" value="HIS_KIN"/>
    <property type="match status" value="1"/>
</dbReference>
<keyword evidence="5" id="KW-0597">Phosphoprotein</keyword>
<evidence type="ECO:0000259" key="15">
    <source>
        <dbReference type="PROSITE" id="PS50885"/>
    </source>
</evidence>
<comment type="caution">
    <text evidence="16">The sequence shown here is derived from an EMBL/GenBank/DDBJ whole genome shotgun (WGS) entry which is preliminary data.</text>
</comment>
<dbReference type="FunFam" id="1.10.287.130:FF:000001">
    <property type="entry name" value="Two-component sensor histidine kinase"/>
    <property type="match status" value="1"/>
</dbReference>
<evidence type="ECO:0000256" key="10">
    <source>
        <dbReference type="ARBA" id="ARBA00023012"/>
    </source>
</evidence>
<keyword evidence="7" id="KW-0547">Nucleotide-binding</keyword>
<dbReference type="Pfam" id="PF13188">
    <property type="entry name" value="PAS_8"/>
    <property type="match status" value="1"/>
</dbReference>
<dbReference type="InterPro" id="IPR003660">
    <property type="entry name" value="HAMP_dom"/>
</dbReference>
<evidence type="ECO:0000256" key="6">
    <source>
        <dbReference type="ARBA" id="ARBA00022679"/>
    </source>
</evidence>
<dbReference type="InterPro" id="IPR049814">
    <property type="entry name" value="Resp_reg_WalK"/>
</dbReference>
<dbReference type="PANTHER" id="PTHR45453">
    <property type="entry name" value="PHOSPHATE REGULON SENSOR PROTEIN PHOR"/>
    <property type="match status" value="1"/>
</dbReference>
<dbReference type="FunFam" id="3.30.565.10:FF:000006">
    <property type="entry name" value="Sensor histidine kinase WalK"/>
    <property type="match status" value="1"/>
</dbReference>
<evidence type="ECO:0000256" key="8">
    <source>
        <dbReference type="ARBA" id="ARBA00022777"/>
    </source>
</evidence>
<evidence type="ECO:0000256" key="5">
    <source>
        <dbReference type="ARBA" id="ARBA00022553"/>
    </source>
</evidence>
<dbReference type="Pfam" id="PF00512">
    <property type="entry name" value="HisKA"/>
    <property type="match status" value="1"/>
</dbReference>
<feature type="transmembrane region" description="Helical" evidence="12">
    <location>
        <begin position="181"/>
        <end position="204"/>
    </location>
</feature>
<comment type="catalytic activity">
    <reaction evidence="1">
        <text>ATP + protein L-histidine = ADP + protein N-phospho-L-histidine.</text>
        <dbReference type="EC" id="2.7.13.3"/>
    </reaction>
</comment>
<evidence type="ECO:0000256" key="4">
    <source>
        <dbReference type="ARBA" id="ARBA00022475"/>
    </source>
</evidence>
<protein>
    <recommendedName>
        <fullName evidence="3">histidine kinase</fullName>
        <ecNumber evidence="3">2.7.13.3</ecNumber>
    </recommendedName>
</protein>
<evidence type="ECO:0000313" key="17">
    <source>
        <dbReference type="Proteomes" id="UP000076967"/>
    </source>
</evidence>
<dbReference type="InterPro" id="IPR005467">
    <property type="entry name" value="His_kinase_dom"/>
</dbReference>
<keyword evidence="17" id="KW-1185">Reference proteome</keyword>
<dbReference type="Pfam" id="PF00672">
    <property type="entry name" value="HAMP"/>
    <property type="match status" value="1"/>
</dbReference>
<evidence type="ECO:0000256" key="1">
    <source>
        <dbReference type="ARBA" id="ARBA00000085"/>
    </source>
</evidence>
<dbReference type="EMBL" id="LVJH01000025">
    <property type="protein sequence ID" value="OAB42032.1"/>
    <property type="molecule type" value="Genomic_DNA"/>
</dbReference>
<dbReference type="CDD" id="cd00130">
    <property type="entry name" value="PAS"/>
    <property type="match status" value="1"/>
</dbReference>
<dbReference type="PROSITE" id="PS50885">
    <property type="entry name" value="HAMP"/>
    <property type="match status" value="1"/>
</dbReference>
<dbReference type="InterPro" id="IPR035965">
    <property type="entry name" value="PAS-like_dom_sf"/>
</dbReference>
<dbReference type="SMART" id="SM00304">
    <property type="entry name" value="HAMP"/>
    <property type="match status" value="1"/>
</dbReference>
<organism evidence="16 17">
    <name type="scientific">Paenibacillus glacialis</name>
    <dbReference type="NCBI Taxonomy" id="494026"/>
    <lineage>
        <taxon>Bacteria</taxon>
        <taxon>Bacillati</taxon>
        <taxon>Bacillota</taxon>
        <taxon>Bacilli</taxon>
        <taxon>Bacillales</taxon>
        <taxon>Paenibacillaceae</taxon>
        <taxon>Paenibacillus</taxon>
    </lineage>
</organism>
<keyword evidence="8 16" id="KW-0418">Kinase</keyword>
<proteinExistence type="predicted"/>
<keyword evidence="6" id="KW-0808">Transferase</keyword>
<dbReference type="Proteomes" id="UP000076967">
    <property type="component" value="Unassembled WGS sequence"/>
</dbReference>
<dbReference type="GO" id="GO:0016036">
    <property type="term" value="P:cellular response to phosphate starvation"/>
    <property type="evidence" value="ECO:0007669"/>
    <property type="project" value="TreeGrafter"/>
</dbReference>
<evidence type="ECO:0000256" key="12">
    <source>
        <dbReference type="SAM" id="Phobius"/>
    </source>
</evidence>
<feature type="domain" description="Histidine kinase" evidence="13">
    <location>
        <begin position="383"/>
        <end position="602"/>
    </location>
</feature>
<dbReference type="SMART" id="SM00387">
    <property type="entry name" value="HATPase_c"/>
    <property type="match status" value="1"/>
</dbReference>
<evidence type="ECO:0000256" key="9">
    <source>
        <dbReference type="ARBA" id="ARBA00022840"/>
    </source>
</evidence>
<accession>A0A168KHW0</accession>
<dbReference type="STRING" id="494026.PGLA_14550"/>
<dbReference type="InterPro" id="IPR004358">
    <property type="entry name" value="Sig_transdc_His_kin-like_C"/>
</dbReference>
<dbReference type="SUPFAM" id="SSF158472">
    <property type="entry name" value="HAMP domain-like"/>
    <property type="match status" value="1"/>
</dbReference>
<dbReference type="GO" id="GO:0005886">
    <property type="term" value="C:plasma membrane"/>
    <property type="evidence" value="ECO:0007669"/>
    <property type="project" value="UniProtKB-SubCell"/>
</dbReference>
<evidence type="ECO:0000256" key="2">
    <source>
        <dbReference type="ARBA" id="ARBA00004651"/>
    </source>
</evidence>
<dbReference type="PANTHER" id="PTHR45453:SF1">
    <property type="entry name" value="PHOSPHATE REGULON SENSOR PROTEIN PHOR"/>
    <property type="match status" value="1"/>
</dbReference>
<dbReference type="PROSITE" id="PS50112">
    <property type="entry name" value="PAS"/>
    <property type="match status" value="1"/>
</dbReference>
<dbReference type="CDD" id="cd16922">
    <property type="entry name" value="HATPase_EvgS-ArcB-TorS-like"/>
    <property type="match status" value="1"/>
</dbReference>
<evidence type="ECO:0000259" key="13">
    <source>
        <dbReference type="PROSITE" id="PS50109"/>
    </source>
</evidence>
<dbReference type="InterPro" id="IPR057640">
    <property type="entry name" value="Cache_WalK"/>
</dbReference>
<keyword evidence="11 12" id="KW-0472">Membrane</keyword>
<gene>
    <name evidence="16" type="ORF">PGLA_14550</name>
</gene>
<dbReference type="GO" id="GO:0004721">
    <property type="term" value="F:phosphoprotein phosphatase activity"/>
    <property type="evidence" value="ECO:0007669"/>
    <property type="project" value="TreeGrafter"/>
</dbReference>
<dbReference type="EC" id="2.7.13.3" evidence="3"/>
<feature type="domain" description="HAMP" evidence="15">
    <location>
        <begin position="202"/>
        <end position="254"/>
    </location>
</feature>